<comment type="caution">
    <text evidence="4">The sequence shown here is derived from an EMBL/GenBank/DDBJ whole genome shotgun (WGS) entry which is preliminary data.</text>
</comment>
<dbReference type="SUPFAM" id="SSF56601">
    <property type="entry name" value="beta-lactamase/transpeptidase-like"/>
    <property type="match status" value="1"/>
</dbReference>
<dbReference type="Gene3D" id="3.50.80.20">
    <property type="entry name" value="D-Ala-D-Ala carboxypeptidase C, peptidase S13"/>
    <property type="match status" value="1"/>
</dbReference>
<organism evidence="4 5">
    <name type="scientific">Budvicia aquatica</name>
    <dbReference type="NCBI Taxonomy" id="82979"/>
    <lineage>
        <taxon>Bacteria</taxon>
        <taxon>Pseudomonadati</taxon>
        <taxon>Pseudomonadota</taxon>
        <taxon>Gammaproteobacteria</taxon>
        <taxon>Enterobacterales</taxon>
        <taxon>Budviciaceae</taxon>
        <taxon>Budvicia</taxon>
    </lineage>
</organism>
<dbReference type="PRINTS" id="PR00922">
    <property type="entry name" value="DADACBPTASE3"/>
</dbReference>
<evidence type="ECO:0000313" key="4">
    <source>
        <dbReference type="EMBL" id="PHI28970.1"/>
    </source>
</evidence>
<dbReference type="Gene3D" id="3.40.710.10">
    <property type="entry name" value="DD-peptidase/beta-lactamase superfamily"/>
    <property type="match status" value="2"/>
</dbReference>
<evidence type="ECO:0000313" key="5">
    <source>
        <dbReference type="Proteomes" id="UP000224974"/>
    </source>
</evidence>
<feature type="signal peptide" evidence="3">
    <location>
        <begin position="1"/>
        <end position="20"/>
    </location>
</feature>
<dbReference type="PANTHER" id="PTHR30023:SF0">
    <property type="entry name" value="PENICILLIN-SENSITIVE CARBOXYPEPTIDASE A"/>
    <property type="match status" value="1"/>
</dbReference>
<keyword evidence="3" id="KW-0732">Signal</keyword>
<evidence type="ECO:0000256" key="3">
    <source>
        <dbReference type="SAM" id="SignalP"/>
    </source>
</evidence>
<comment type="similarity">
    <text evidence="1">Belongs to the peptidase S13 family.</text>
</comment>
<dbReference type="AlphaFoldDB" id="A0A2C6BXX4"/>
<dbReference type="EC" id="3.4.16.4" evidence="4"/>
<dbReference type="Proteomes" id="UP000224974">
    <property type="component" value="Unassembled WGS sequence"/>
</dbReference>
<evidence type="ECO:0000256" key="1">
    <source>
        <dbReference type="ARBA" id="ARBA00006096"/>
    </source>
</evidence>
<dbReference type="GO" id="GO:0009002">
    <property type="term" value="F:serine-type D-Ala-D-Ala carboxypeptidase activity"/>
    <property type="evidence" value="ECO:0007669"/>
    <property type="project" value="UniProtKB-EC"/>
</dbReference>
<dbReference type="EC" id="3.4.21.-" evidence="4"/>
<proteinExistence type="inferred from homology"/>
<protein>
    <submittedName>
        <fullName evidence="4">Serine-type D-Ala-D-Ala carboxypeptidase</fullName>
        <ecNumber evidence="4">3.4.16.4</ecNumber>
        <ecNumber evidence="4">3.4.21.-</ecNumber>
    </submittedName>
</protein>
<evidence type="ECO:0000256" key="2">
    <source>
        <dbReference type="ARBA" id="ARBA00022801"/>
    </source>
</evidence>
<dbReference type="InterPro" id="IPR000667">
    <property type="entry name" value="Peptidase_S13"/>
</dbReference>
<dbReference type="STRING" id="1111728.GCA_000427805_01269"/>
<feature type="chain" id="PRO_5012993747" evidence="3">
    <location>
        <begin position="21"/>
        <end position="477"/>
    </location>
</feature>
<accession>A0A2C6BXX4</accession>
<dbReference type="GO" id="GO:0000270">
    <property type="term" value="P:peptidoglycan metabolic process"/>
    <property type="evidence" value="ECO:0007669"/>
    <property type="project" value="TreeGrafter"/>
</dbReference>
<dbReference type="EMBL" id="PDDX01000001">
    <property type="protein sequence ID" value="PHI28970.1"/>
    <property type="molecule type" value="Genomic_DNA"/>
</dbReference>
<dbReference type="InterPro" id="IPR012338">
    <property type="entry name" value="Beta-lactam/transpept-like"/>
</dbReference>
<keyword evidence="5" id="KW-1185">Reference proteome</keyword>
<keyword evidence="4" id="KW-0121">Carboxypeptidase</keyword>
<name>A0A2C6BXX4_9GAMM</name>
<dbReference type="OrthoDB" id="9802627at2"/>
<dbReference type="GO" id="GO:0006508">
    <property type="term" value="P:proteolysis"/>
    <property type="evidence" value="ECO:0007669"/>
    <property type="project" value="InterPro"/>
</dbReference>
<keyword evidence="2 4" id="KW-0378">Hydrolase</keyword>
<sequence length="477" mass="51334">MRLLKILTGLACSLALTAQAVPVEQYTNLLPEGASLSLMVQKVGAPAPSIDYHGKQLSLPASTQKVVTALAALLQLGPDYRFTTTMESSAGISNGVLNGDLVVRFSGDPTLKRQQIRNMVQSLKQQGLQKVSGSLVIDTSIFASHDKAPGWSWNDMTQCFSAPPSAAIVDKNCFTIALQTSKQDGGIATPQVAPYYPVQVISNVRSYPRNSPDARYCEFDVTAGENQKYTLTGCLTQQEKPISLAFAIQDGAGYAAQIVKSEFQQAGIQIGNAIRFQTSNTTPEKIIAQTQSDTLHNLLKVMLKESDNMIADTVFRTLGNKQYGVPGTWRTGANAVRSTLRNQAGIDIGNTVIADGSGLSRHNLIAADTMMQILQYIAKNDAQLDFISMLPVSGQDGTLRSRSGFKDAGLDGKVLAKTGALQGVYNLAGFITTASGEKMAFVQYLSGYAMSPQDRSGRKATLAGFESQLYRDIYTNN</sequence>
<reference evidence="5" key="1">
    <citation type="submission" date="2017-09" db="EMBL/GenBank/DDBJ databases">
        <title>FDA dAtabase for Regulatory Grade micrObial Sequences (FDA-ARGOS): Supporting development and validation of Infectious Disease Dx tests.</title>
        <authorList>
            <person name="Minogue T."/>
            <person name="Wolcott M."/>
            <person name="Wasieloski L."/>
            <person name="Aguilar W."/>
            <person name="Moore D."/>
            <person name="Tallon L."/>
            <person name="Sadzewicz L."/>
            <person name="Ott S."/>
            <person name="Zhao X."/>
            <person name="Nagaraj S."/>
            <person name="Vavikolanu K."/>
            <person name="Aluvathingal J."/>
            <person name="Nadendla S."/>
            <person name="Sichtig H."/>
        </authorList>
    </citation>
    <scope>NUCLEOTIDE SEQUENCE [LARGE SCALE GENOMIC DNA]</scope>
    <source>
        <strain evidence="5">FDAARGOS_387</strain>
    </source>
</reference>
<dbReference type="NCBIfam" id="TIGR00666">
    <property type="entry name" value="PBP4"/>
    <property type="match status" value="1"/>
</dbReference>
<gene>
    <name evidence="4" type="ORF">CRN84_06395</name>
</gene>
<dbReference type="Pfam" id="PF02113">
    <property type="entry name" value="Peptidase_S13"/>
    <property type="match status" value="1"/>
</dbReference>
<dbReference type="NCBIfam" id="NF008322">
    <property type="entry name" value="PRK11113.1"/>
    <property type="match status" value="1"/>
</dbReference>
<dbReference type="RefSeq" id="WP_029094369.1">
    <property type="nucleotide sequence ID" value="NZ_PDDX01000001.1"/>
</dbReference>
<dbReference type="PANTHER" id="PTHR30023">
    <property type="entry name" value="D-ALANYL-D-ALANINE CARBOXYPEPTIDASE"/>
    <property type="match status" value="1"/>
</dbReference>
<keyword evidence="4" id="KW-0645">Protease</keyword>